<reference evidence="2" key="1">
    <citation type="submission" date="2021-02" db="EMBL/GenBank/DDBJ databases">
        <title>Comparative genomics reveals that relaxation of natural selection precedes convergent phenotypic evolution of cavefish.</title>
        <authorList>
            <person name="Peng Z."/>
        </authorList>
    </citation>
    <scope>NUCLEOTIDE SEQUENCE</scope>
    <source>
        <tissue evidence="2">Muscle</tissue>
    </source>
</reference>
<evidence type="ECO:0000313" key="3">
    <source>
        <dbReference type="Proteomes" id="UP001059041"/>
    </source>
</evidence>
<sequence>MNVYAQKHVFTEVENDASEISLVSEQQGEELSIKKEEEVDDIFAMISISKQQWKELAVKKEEDVEDNVSLLNLVTEQQWTELGIKQEEEIMATMEFTANQNQCDHSEIVPKPDAKRRRISQSLHS</sequence>
<feature type="region of interest" description="Disordered" evidence="1">
    <location>
        <begin position="101"/>
        <end position="125"/>
    </location>
</feature>
<protein>
    <submittedName>
        <fullName evidence="2">Uncharacterized protein</fullName>
    </submittedName>
</protein>
<accession>A0A9W7WSA5</accession>
<feature type="compositionally biased region" description="Basic and acidic residues" evidence="1">
    <location>
        <begin position="104"/>
        <end position="113"/>
    </location>
</feature>
<dbReference type="Proteomes" id="UP001059041">
    <property type="component" value="Linkage Group LG7"/>
</dbReference>
<evidence type="ECO:0000256" key="1">
    <source>
        <dbReference type="SAM" id="MobiDB-lite"/>
    </source>
</evidence>
<name>A0A9W7WSA5_TRIRA</name>
<gene>
    <name evidence="2" type="ORF">IRJ41_008226</name>
</gene>
<organism evidence="2 3">
    <name type="scientific">Triplophysa rosa</name>
    <name type="common">Cave loach</name>
    <dbReference type="NCBI Taxonomy" id="992332"/>
    <lineage>
        <taxon>Eukaryota</taxon>
        <taxon>Metazoa</taxon>
        <taxon>Chordata</taxon>
        <taxon>Craniata</taxon>
        <taxon>Vertebrata</taxon>
        <taxon>Euteleostomi</taxon>
        <taxon>Actinopterygii</taxon>
        <taxon>Neopterygii</taxon>
        <taxon>Teleostei</taxon>
        <taxon>Ostariophysi</taxon>
        <taxon>Cypriniformes</taxon>
        <taxon>Nemacheilidae</taxon>
        <taxon>Triplophysa</taxon>
    </lineage>
</organism>
<keyword evidence="3" id="KW-1185">Reference proteome</keyword>
<dbReference type="EMBL" id="JAFHDT010000007">
    <property type="protein sequence ID" value="KAI7807660.1"/>
    <property type="molecule type" value="Genomic_DNA"/>
</dbReference>
<proteinExistence type="predicted"/>
<evidence type="ECO:0000313" key="2">
    <source>
        <dbReference type="EMBL" id="KAI7807660.1"/>
    </source>
</evidence>
<dbReference type="AlphaFoldDB" id="A0A9W7WSA5"/>
<comment type="caution">
    <text evidence="2">The sequence shown here is derived from an EMBL/GenBank/DDBJ whole genome shotgun (WGS) entry which is preliminary data.</text>
</comment>